<evidence type="ECO:0000313" key="3">
    <source>
        <dbReference type="Proteomes" id="UP000050786"/>
    </source>
</evidence>
<evidence type="ECO:0000313" key="2">
    <source>
        <dbReference type="EMBL" id="CUH44023.1"/>
    </source>
</evidence>
<organism evidence="2 3">
    <name type="scientific">Ruegeria atlantica</name>
    <dbReference type="NCBI Taxonomy" id="81569"/>
    <lineage>
        <taxon>Bacteria</taxon>
        <taxon>Pseudomonadati</taxon>
        <taxon>Pseudomonadota</taxon>
        <taxon>Alphaproteobacteria</taxon>
        <taxon>Rhodobacterales</taxon>
        <taxon>Roseobacteraceae</taxon>
        <taxon>Ruegeria</taxon>
    </lineage>
</organism>
<accession>A0A0P1E656</accession>
<name>A0A0P1E656_9RHOB</name>
<dbReference type="AlphaFoldDB" id="A0A0P1E656"/>
<feature type="domain" description="DUF7742" evidence="1">
    <location>
        <begin position="2"/>
        <end position="88"/>
    </location>
</feature>
<reference evidence="3" key="1">
    <citation type="submission" date="2015-09" db="EMBL/GenBank/DDBJ databases">
        <authorList>
            <person name="Rodrigo-Torres L."/>
            <person name="Arahal D.R."/>
        </authorList>
    </citation>
    <scope>NUCLEOTIDE SEQUENCE [LARGE SCALE GENOMIC DNA]</scope>
    <source>
        <strain evidence="3">CECT 4293</strain>
    </source>
</reference>
<protein>
    <recommendedName>
        <fullName evidence="1">DUF7742 domain-containing protein</fullName>
    </recommendedName>
</protein>
<keyword evidence="3" id="KW-1185">Reference proteome</keyword>
<dbReference type="RefSeq" id="WP_058274264.1">
    <property type="nucleotide sequence ID" value="NZ_CYPS01000043.1"/>
</dbReference>
<gene>
    <name evidence="2" type="ORF">RUM4293_02920</name>
</gene>
<dbReference type="Pfam" id="PF24891">
    <property type="entry name" value="DUF7742"/>
    <property type="match status" value="1"/>
</dbReference>
<proteinExistence type="predicted"/>
<dbReference type="EMBL" id="CYPS01000043">
    <property type="protein sequence ID" value="CUH44023.1"/>
    <property type="molecule type" value="Genomic_DNA"/>
</dbReference>
<sequence>MRPVLHGDASSAARVLLNAAPADRERLCNRMINKAELADIYVGHTGRLHPLFGNGSLMTVARTRPLANEPSFDDFQYCQCFEMVLRCLVQFRVTRMRS</sequence>
<dbReference type="Proteomes" id="UP000050786">
    <property type="component" value="Unassembled WGS sequence"/>
</dbReference>
<evidence type="ECO:0000259" key="1">
    <source>
        <dbReference type="Pfam" id="PF24891"/>
    </source>
</evidence>
<dbReference type="InterPro" id="IPR056644">
    <property type="entry name" value="DUF7742"/>
</dbReference>